<evidence type="ECO:0000256" key="2">
    <source>
        <dbReference type="ARBA" id="ARBA00022605"/>
    </source>
</evidence>
<dbReference type="PANTHER" id="PTHR43654:SF1">
    <property type="entry name" value="ISOPENTENYL PHOSPHATE KINASE"/>
    <property type="match status" value="1"/>
</dbReference>
<keyword evidence="4 8" id="KW-0808">Transferase</keyword>
<dbReference type="Gene3D" id="2.30.130.10">
    <property type="entry name" value="PUA domain"/>
    <property type="match status" value="1"/>
</dbReference>
<feature type="binding site" evidence="8">
    <location>
        <position position="157"/>
    </location>
    <ligand>
        <name>substrate</name>
    </ligand>
</feature>
<comment type="pathway">
    <text evidence="8">Amino-acid biosynthesis; L-proline biosynthesis; L-glutamate 5-semialdehyde from L-glutamate: step 1/2.</text>
</comment>
<feature type="domain" description="PUA" evidence="9">
    <location>
        <begin position="285"/>
        <end position="367"/>
    </location>
</feature>
<dbReference type="Proteomes" id="UP001217500">
    <property type="component" value="Chromosome"/>
</dbReference>
<dbReference type="PIRSF" id="PIRSF000729">
    <property type="entry name" value="GK"/>
    <property type="match status" value="1"/>
</dbReference>
<accession>A0AAF0BM15</accession>
<evidence type="ECO:0000256" key="1">
    <source>
        <dbReference type="ARBA" id="ARBA00022490"/>
    </source>
</evidence>
<dbReference type="InterPro" id="IPR041739">
    <property type="entry name" value="G5K_ProB"/>
</dbReference>
<dbReference type="InterPro" id="IPR019797">
    <property type="entry name" value="Glutamate_5-kinase_CS"/>
</dbReference>
<keyword evidence="3 8" id="KW-0641">Proline biosynthesis</keyword>
<dbReference type="InterPro" id="IPR001057">
    <property type="entry name" value="Glu/AcGlu_kinase"/>
</dbReference>
<evidence type="ECO:0000256" key="3">
    <source>
        <dbReference type="ARBA" id="ARBA00022650"/>
    </source>
</evidence>
<keyword evidence="7 8" id="KW-0067">ATP-binding</keyword>
<reference evidence="10" key="1">
    <citation type="submission" date="2023-01" db="EMBL/GenBank/DDBJ databases">
        <title>The genome sequence of Kordiimonadaceae bacterium 6D33.</title>
        <authorList>
            <person name="Liu Y."/>
        </authorList>
    </citation>
    <scope>NUCLEOTIDE SEQUENCE</scope>
    <source>
        <strain evidence="10">6D33</strain>
    </source>
</reference>
<dbReference type="PRINTS" id="PR00474">
    <property type="entry name" value="GLU5KINASE"/>
</dbReference>
<keyword evidence="1 8" id="KW-0963">Cytoplasm</keyword>
<dbReference type="InterPro" id="IPR015947">
    <property type="entry name" value="PUA-like_sf"/>
</dbReference>
<dbReference type="SUPFAM" id="SSF53633">
    <property type="entry name" value="Carbamate kinase-like"/>
    <property type="match status" value="1"/>
</dbReference>
<evidence type="ECO:0000256" key="8">
    <source>
        <dbReference type="HAMAP-Rule" id="MF_00456"/>
    </source>
</evidence>
<dbReference type="InterPro" id="IPR036393">
    <property type="entry name" value="AceGlu_kinase-like_sf"/>
</dbReference>
<dbReference type="CDD" id="cd21157">
    <property type="entry name" value="PUA_G5K"/>
    <property type="match status" value="1"/>
</dbReference>
<dbReference type="CDD" id="cd04242">
    <property type="entry name" value="AAK_G5K_ProB"/>
    <property type="match status" value="1"/>
</dbReference>
<evidence type="ECO:0000256" key="7">
    <source>
        <dbReference type="ARBA" id="ARBA00022840"/>
    </source>
</evidence>
<evidence type="ECO:0000256" key="5">
    <source>
        <dbReference type="ARBA" id="ARBA00022741"/>
    </source>
</evidence>
<feature type="binding site" evidence="8">
    <location>
        <begin position="177"/>
        <end position="178"/>
    </location>
    <ligand>
        <name>ATP</name>
        <dbReference type="ChEBI" id="CHEBI:30616"/>
    </ligand>
</feature>
<dbReference type="GO" id="GO:0004349">
    <property type="term" value="F:glutamate 5-kinase activity"/>
    <property type="evidence" value="ECO:0007669"/>
    <property type="project" value="UniProtKB-UniRule"/>
</dbReference>
<feature type="binding site" evidence="8">
    <location>
        <position position="17"/>
    </location>
    <ligand>
        <name>ATP</name>
        <dbReference type="ChEBI" id="CHEBI:30616"/>
    </ligand>
</feature>
<dbReference type="PANTHER" id="PTHR43654">
    <property type="entry name" value="GLUTAMATE 5-KINASE"/>
    <property type="match status" value="1"/>
</dbReference>
<sequence>MTTFSDRLKDTRRIVLKIGSALLIDGNRSVVREAWLNSLADDVAALKARGIQVILVSSGAIAMGREAIGYSTRPDRLEDAQAAAAVGQIRLARAYQDVFAKRDIVVGQILLTLDDLEERPSYLNARNTLETLLDRGIVPVINENDTVATTEIRFGDNDRLSARVAHLTGADLLILFSDIDGLYETDPRKSPDAPFVSVVEKITPAIDAMAGPPGATTAGTGGMITKLAAAKIAMAGGCSMIIAKGEAERPVGRLIDGERHTIFIASEDPLTIRKRWIRGLMAPQGFAHLDDGAVAAIRSGASLLPAGVTGVDGNFNRGSLIALLDRHQHLVGQGLAAYGSVEADKIKGCQIKEISSILGYSGRSALVHRDDMVIF</sequence>
<dbReference type="SMART" id="SM00359">
    <property type="entry name" value="PUA"/>
    <property type="match status" value="1"/>
</dbReference>
<dbReference type="InterPro" id="IPR002478">
    <property type="entry name" value="PUA"/>
</dbReference>
<keyword evidence="11" id="KW-1185">Reference proteome</keyword>
<dbReference type="SUPFAM" id="SSF88697">
    <property type="entry name" value="PUA domain-like"/>
    <property type="match status" value="1"/>
</dbReference>
<dbReference type="AlphaFoldDB" id="A0AAF0BM15"/>
<dbReference type="PROSITE" id="PS00902">
    <property type="entry name" value="GLUTAMATE_5_KINASE"/>
    <property type="match status" value="1"/>
</dbReference>
<feature type="binding site" evidence="8">
    <location>
        <position position="145"/>
    </location>
    <ligand>
        <name>substrate</name>
    </ligand>
</feature>
<dbReference type="InterPro" id="IPR036974">
    <property type="entry name" value="PUA_sf"/>
</dbReference>
<dbReference type="Pfam" id="PF00696">
    <property type="entry name" value="AA_kinase"/>
    <property type="match status" value="1"/>
</dbReference>
<dbReference type="HAMAP" id="MF_00456">
    <property type="entry name" value="ProB"/>
    <property type="match status" value="1"/>
</dbReference>
<dbReference type="NCBIfam" id="TIGR01027">
    <property type="entry name" value="proB"/>
    <property type="match status" value="1"/>
</dbReference>
<protein>
    <recommendedName>
        <fullName evidence="8">Glutamate 5-kinase</fullName>
        <ecNumber evidence="8">2.7.2.11</ecNumber>
    </recommendedName>
    <alternativeName>
        <fullName evidence="8">Gamma-glutamyl kinase</fullName>
        <shortName evidence="8">GK</shortName>
    </alternativeName>
</protein>
<organism evidence="10 11">
    <name type="scientific">Gimibacter soli</name>
    <dbReference type="NCBI Taxonomy" id="3024400"/>
    <lineage>
        <taxon>Bacteria</taxon>
        <taxon>Pseudomonadati</taxon>
        <taxon>Pseudomonadota</taxon>
        <taxon>Alphaproteobacteria</taxon>
        <taxon>Kordiimonadales</taxon>
        <taxon>Temperatibacteraceae</taxon>
        <taxon>Gimibacter</taxon>
    </lineage>
</organism>
<feature type="binding site" evidence="8">
    <location>
        <position position="58"/>
    </location>
    <ligand>
        <name>substrate</name>
    </ligand>
</feature>
<dbReference type="GO" id="GO:0003723">
    <property type="term" value="F:RNA binding"/>
    <property type="evidence" value="ECO:0007669"/>
    <property type="project" value="InterPro"/>
</dbReference>
<comment type="similarity">
    <text evidence="8">Belongs to the glutamate 5-kinase family.</text>
</comment>
<dbReference type="Gene3D" id="3.40.1160.10">
    <property type="entry name" value="Acetylglutamate kinase-like"/>
    <property type="match status" value="2"/>
</dbReference>
<dbReference type="InterPro" id="IPR005715">
    <property type="entry name" value="Glu_5kinase/COase_Synthase"/>
</dbReference>
<dbReference type="GO" id="GO:0005829">
    <property type="term" value="C:cytosol"/>
    <property type="evidence" value="ECO:0007669"/>
    <property type="project" value="TreeGrafter"/>
</dbReference>
<evidence type="ECO:0000256" key="4">
    <source>
        <dbReference type="ARBA" id="ARBA00022679"/>
    </source>
</evidence>
<feature type="binding site" evidence="8">
    <location>
        <begin position="220"/>
        <end position="226"/>
    </location>
    <ligand>
        <name>ATP</name>
        <dbReference type="ChEBI" id="CHEBI:30616"/>
    </ligand>
</feature>
<dbReference type="KEGG" id="gso:PH603_15190"/>
<evidence type="ECO:0000313" key="11">
    <source>
        <dbReference type="Proteomes" id="UP001217500"/>
    </source>
</evidence>
<evidence type="ECO:0000259" key="9">
    <source>
        <dbReference type="SMART" id="SM00359"/>
    </source>
</evidence>
<comment type="catalytic activity">
    <reaction evidence="8">
        <text>L-glutamate + ATP = L-glutamyl 5-phosphate + ADP</text>
        <dbReference type="Rhea" id="RHEA:14877"/>
        <dbReference type="ChEBI" id="CHEBI:29985"/>
        <dbReference type="ChEBI" id="CHEBI:30616"/>
        <dbReference type="ChEBI" id="CHEBI:58274"/>
        <dbReference type="ChEBI" id="CHEBI:456216"/>
        <dbReference type="EC" id="2.7.2.11"/>
    </reaction>
</comment>
<dbReference type="InterPro" id="IPR001048">
    <property type="entry name" value="Asp/Glu/Uridylate_kinase"/>
</dbReference>
<dbReference type="RefSeq" id="WP_289503559.1">
    <property type="nucleotide sequence ID" value="NZ_CP116805.1"/>
</dbReference>
<dbReference type="EMBL" id="CP116805">
    <property type="protein sequence ID" value="WCL53881.1"/>
    <property type="molecule type" value="Genomic_DNA"/>
</dbReference>
<name>A0AAF0BM15_9PROT</name>
<gene>
    <name evidence="8 10" type="primary">proB</name>
    <name evidence="10" type="ORF">PH603_15190</name>
</gene>
<proteinExistence type="inferred from homology"/>
<dbReference type="FunFam" id="3.40.1160.10:FF:000018">
    <property type="entry name" value="Glutamate 5-kinase"/>
    <property type="match status" value="1"/>
</dbReference>
<evidence type="ECO:0000256" key="6">
    <source>
        <dbReference type="ARBA" id="ARBA00022777"/>
    </source>
</evidence>
<keyword evidence="5 8" id="KW-0547">Nucleotide-binding</keyword>
<dbReference type="GO" id="GO:0055129">
    <property type="term" value="P:L-proline biosynthetic process"/>
    <property type="evidence" value="ECO:0007669"/>
    <property type="project" value="UniProtKB-UniRule"/>
</dbReference>
<keyword evidence="6 8" id="KW-0418">Kinase</keyword>
<dbReference type="EC" id="2.7.2.11" evidence="8"/>
<dbReference type="Pfam" id="PF01472">
    <property type="entry name" value="PUA"/>
    <property type="match status" value="1"/>
</dbReference>
<dbReference type="PROSITE" id="PS50890">
    <property type="entry name" value="PUA"/>
    <property type="match status" value="1"/>
</dbReference>
<comment type="function">
    <text evidence="8">Catalyzes the transfer of a phosphate group to glutamate to form L-glutamate 5-phosphate.</text>
</comment>
<keyword evidence="2 8" id="KW-0028">Amino-acid biosynthesis</keyword>
<evidence type="ECO:0000313" key="10">
    <source>
        <dbReference type="EMBL" id="WCL53881.1"/>
    </source>
</evidence>
<dbReference type="GO" id="GO:0005524">
    <property type="term" value="F:ATP binding"/>
    <property type="evidence" value="ECO:0007669"/>
    <property type="project" value="UniProtKB-KW"/>
</dbReference>
<comment type="subcellular location">
    <subcellularLocation>
        <location evidence="8">Cytoplasm</location>
    </subcellularLocation>
</comment>
<dbReference type="InterPro" id="IPR011529">
    <property type="entry name" value="Glu_5kinase"/>
</dbReference>